<dbReference type="SUPFAM" id="SSF50156">
    <property type="entry name" value="PDZ domain-like"/>
    <property type="match status" value="1"/>
</dbReference>
<evidence type="ECO:0000256" key="1">
    <source>
        <dbReference type="ARBA" id="ARBA00022737"/>
    </source>
</evidence>
<evidence type="ECO:0000259" key="2">
    <source>
        <dbReference type="PROSITE" id="PS50106"/>
    </source>
</evidence>
<dbReference type="CDD" id="cd06768">
    <property type="entry name" value="PDZ_NHERF-like"/>
    <property type="match status" value="1"/>
</dbReference>
<dbReference type="InterPro" id="IPR001478">
    <property type="entry name" value="PDZ"/>
</dbReference>
<dbReference type="InterPro" id="IPR036034">
    <property type="entry name" value="PDZ_sf"/>
</dbReference>
<name>A0ABP0FA60_CLALP</name>
<keyword evidence="1" id="KW-0677">Repeat</keyword>
<dbReference type="Pfam" id="PF00595">
    <property type="entry name" value="PDZ"/>
    <property type="match status" value="1"/>
</dbReference>
<dbReference type="PANTHER" id="PTHR14191">
    <property type="entry name" value="PDZ DOMAIN CONTAINING PROTEIN"/>
    <property type="match status" value="1"/>
</dbReference>
<dbReference type="InterPro" id="IPR051067">
    <property type="entry name" value="NHER"/>
</dbReference>
<gene>
    <name evidence="3" type="ORF">CVLEPA_LOCUS6039</name>
</gene>
<dbReference type="EMBL" id="CAWYQH010000035">
    <property type="protein sequence ID" value="CAK8676585.1"/>
    <property type="molecule type" value="Genomic_DNA"/>
</dbReference>
<sequence length="299" mass="33895">MINSLISAKQIFAQNIQRRLLFANGNKEIFSIFTNQFVMIRPVLAPVSAPMPNHRLNPPRSVLSTVSGAADLMAMKPRVINLNKSAGEFGFCLLMNKDSPMHIICDIARGSEAERVGLRNGDIVACVNGCDVMHMSHTDCVQEIRNYGDSLELTVAPRRTMEILYQHNISFNTELLDENFERLVENYYDTSTNVVSGRDNQAFVDDLNEESKTSFLMKTDRPNREPTSTEVSLSPSLLAADTPQFTFKENAQVLQPYRDCHVKKQPSEEFEFFLENNTARGGQKFNSWWACRAMWVNGR</sequence>
<evidence type="ECO:0000313" key="3">
    <source>
        <dbReference type="EMBL" id="CAK8676585.1"/>
    </source>
</evidence>
<dbReference type="PANTHER" id="PTHR14191:SF29">
    <property type="entry name" value="PDZ DOMAIN-CONTAINING PROTEIN"/>
    <property type="match status" value="1"/>
</dbReference>
<organism evidence="3 4">
    <name type="scientific">Clavelina lepadiformis</name>
    <name type="common">Light-bulb sea squirt</name>
    <name type="synonym">Ascidia lepadiformis</name>
    <dbReference type="NCBI Taxonomy" id="159417"/>
    <lineage>
        <taxon>Eukaryota</taxon>
        <taxon>Metazoa</taxon>
        <taxon>Chordata</taxon>
        <taxon>Tunicata</taxon>
        <taxon>Ascidiacea</taxon>
        <taxon>Aplousobranchia</taxon>
        <taxon>Clavelinidae</taxon>
        <taxon>Clavelina</taxon>
    </lineage>
</organism>
<dbReference type="PROSITE" id="PS50106">
    <property type="entry name" value="PDZ"/>
    <property type="match status" value="1"/>
</dbReference>
<comment type="caution">
    <text evidence="3">The sequence shown here is derived from an EMBL/GenBank/DDBJ whole genome shotgun (WGS) entry which is preliminary data.</text>
</comment>
<proteinExistence type="predicted"/>
<evidence type="ECO:0000313" key="4">
    <source>
        <dbReference type="Proteomes" id="UP001642483"/>
    </source>
</evidence>
<dbReference type="SMART" id="SM00228">
    <property type="entry name" value="PDZ"/>
    <property type="match status" value="1"/>
</dbReference>
<dbReference type="Gene3D" id="2.30.42.10">
    <property type="match status" value="1"/>
</dbReference>
<accession>A0ABP0FA60</accession>
<feature type="domain" description="PDZ" evidence="2">
    <location>
        <begin position="79"/>
        <end position="159"/>
    </location>
</feature>
<keyword evidence="4" id="KW-1185">Reference proteome</keyword>
<protein>
    <recommendedName>
        <fullName evidence="2">PDZ domain-containing protein</fullName>
    </recommendedName>
</protein>
<dbReference type="Proteomes" id="UP001642483">
    <property type="component" value="Unassembled WGS sequence"/>
</dbReference>
<reference evidence="3 4" key="1">
    <citation type="submission" date="2024-02" db="EMBL/GenBank/DDBJ databases">
        <authorList>
            <person name="Daric V."/>
            <person name="Darras S."/>
        </authorList>
    </citation>
    <scope>NUCLEOTIDE SEQUENCE [LARGE SCALE GENOMIC DNA]</scope>
</reference>